<keyword evidence="2" id="KW-1185">Reference proteome</keyword>
<dbReference type="EMBL" id="VNFH01000001">
    <property type="protein sequence ID" value="TVU73706.1"/>
    <property type="molecule type" value="Genomic_DNA"/>
</dbReference>
<sequence>MDATTLTHDFHLWQRFSKQDRLEREHRAARRKIAEVGTMATRMIKAYESMAAKGVSENACYRTIYKQRDAQGETMIREGWLKVRRIVAEGGTTRLRGTLITTFSLANGEQEPVNATVEKLTLEVYDEIVAGTKMKLACKVDRCDGDDQTDFITFLDSVRGDLKEWL</sequence>
<name>A0A558HX35_9GAMM</name>
<dbReference type="AlphaFoldDB" id="A0A558HX35"/>
<reference evidence="1 2" key="1">
    <citation type="submission" date="2019-07" db="EMBL/GenBank/DDBJ databases">
        <title>Diversity of Bacteria from Kongsfjorden, Arctic.</title>
        <authorList>
            <person name="Yu Y."/>
        </authorList>
    </citation>
    <scope>NUCLEOTIDE SEQUENCE [LARGE SCALE GENOMIC DNA]</scope>
    <source>
        <strain evidence="1 2">SM1923</strain>
    </source>
</reference>
<dbReference type="OrthoDB" id="6157306at2"/>
<dbReference type="Proteomes" id="UP000319941">
    <property type="component" value="Unassembled WGS sequence"/>
</dbReference>
<dbReference type="RefSeq" id="WP_024950506.1">
    <property type="nucleotide sequence ID" value="NZ_CAWOWR010000001.1"/>
</dbReference>
<comment type="caution">
    <text evidence="1">The sequence shown here is derived from an EMBL/GenBank/DDBJ whole genome shotgun (WGS) entry which is preliminary data.</text>
</comment>
<proteinExistence type="predicted"/>
<evidence type="ECO:0000313" key="1">
    <source>
        <dbReference type="EMBL" id="TVU73706.1"/>
    </source>
</evidence>
<organism evidence="1 2">
    <name type="scientific">Cobetia crustatorum</name>
    <dbReference type="NCBI Taxonomy" id="553385"/>
    <lineage>
        <taxon>Bacteria</taxon>
        <taxon>Pseudomonadati</taxon>
        <taxon>Pseudomonadota</taxon>
        <taxon>Gammaproteobacteria</taxon>
        <taxon>Oceanospirillales</taxon>
        <taxon>Halomonadaceae</taxon>
        <taxon>Cobetia</taxon>
    </lineage>
</organism>
<evidence type="ECO:0000313" key="2">
    <source>
        <dbReference type="Proteomes" id="UP000319941"/>
    </source>
</evidence>
<accession>A0A558HX35</accession>
<protein>
    <submittedName>
        <fullName evidence="1">Uncharacterized protein</fullName>
    </submittedName>
</protein>
<gene>
    <name evidence="1" type="ORF">FQP86_01125</name>
</gene>